<keyword evidence="3" id="KW-1185">Reference proteome</keyword>
<dbReference type="EMBL" id="CP019454">
    <property type="protein sequence ID" value="AUW94144.1"/>
    <property type="molecule type" value="Genomic_DNA"/>
</dbReference>
<gene>
    <name evidence="2" type="ORF">BXT84_09420</name>
</gene>
<evidence type="ECO:0000313" key="2">
    <source>
        <dbReference type="EMBL" id="AUW94144.1"/>
    </source>
</evidence>
<evidence type="ECO:0000259" key="1">
    <source>
        <dbReference type="Pfam" id="PF06525"/>
    </source>
</evidence>
<dbReference type="SUPFAM" id="SSF49503">
    <property type="entry name" value="Cupredoxins"/>
    <property type="match status" value="1"/>
</dbReference>
<name>A0ABM6RRT1_9FIRM</name>
<accession>A0ABM6RRT1</accession>
<protein>
    <recommendedName>
        <fullName evidence="1">Sulfocyanin-like C-terminal domain-containing protein</fullName>
    </recommendedName>
</protein>
<dbReference type="InterPro" id="IPR049544">
    <property type="entry name" value="SoxE-like_C"/>
</dbReference>
<reference evidence="2 3" key="1">
    <citation type="journal article" date="2019" name="Sci. Rep.">
        <title>Sulfobacillus thermotolerans: new insights into resistance and metabolic capacities of acidophilic chemolithotrophs.</title>
        <authorList>
            <person name="Panyushkina A.E."/>
            <person name="Babenko V.V."/>
            <person name="Nikitina A.S."/>
            <person name="Selezneva O.V."/>
            <person name="Tsaplina I.A."/>
            <person name="Letarova M.A."/>
            <person name="Kostryukova E.S."/>
            <person name="Letarov A.V."/>
        </authorList>
    </citation>
    <scope>NUCLEOTIDE SEQUENCE [LARGE SCALE GENOMIC DNA]</scope>
    <source>
        <strain evidence="2 3">Kr1</strain>
    </source>
</reference>
<dbReference type="InterPro" id="IPR008972">
    <property type="entry name" value="Cupredoxin"/>
</dbReference>
<evidence type="ECO:0000313" key="3">
    <source>
        <dbReference type="Proteomes" id="UP000325292"/>
    </source>
</evidence>
<proteinExistence type="predicted"/>
<sequence length="183" mass="19053">MGKALAVFALGFLIQGCGIQGGTSASSGQTATLPPVPHSPNPHTFMHDNIQHKTATLTMDADYNNENGGFDFDGYSFGELTIQMPENYTVTVNFTNDGNMPHSVGLVKAGAENPTGPIIKGAAIPQAVAGLPPGSTATFSFRTPSHPAHYELACLVPGHIAVGMYVNFDVISGPKPSMVVGKP</sequence>
<dbReference type="Gene3D" id="2.60.40.420">
    <property type="entry name" value="Cupredoxins - blue copper proteins"/>
    <property type="match status" value="1"/>
</dbReference>
<feature type="domain" description="Sulfocyanin-like C-terminal" evidence="1">
    <location>
        <begin position="49"/>
        <end position="169"/>
    </location>
</feature>
<dbReference type="PROSITE" id="PS51257">
    <property type="entry name" value="PROKAR_LIPOPROTEIN"/>
    <property type="match status" value="1"/>
</dbReference>
<dbReference type="Proteomes" id="UP000325292">
    <property type="component" value="Chromosome"/>
</dbReference>
<organism evidence="2 3">
    <name type="scientific">Sulfobacillus thermotolerans</name>
    <dbReference type="NCBI Taxonomy" id="338644"/>
    <lineage>
        <taxon>Bacteria</taxon>
        <taxon>Bacillati</taxon>
        <taxon>Bacillota</taxon>
        <taxon>Clostridia</taxon>
        <taxon>Eubacteriales</taxon>
        <taxon>Clostridiales Family XVII. Incertae Sedis</taxon>
        <taxon>Sulfobacillus</taxon>
    </lineage>
</organism>
<dbReference type="Pfam" id="PF06525">
    <property type="entry name" value="SoxE"/>
    <property type="match status" value="1"/>
</dbReference>